<comment type="subunit">
    <text evidence="3">Homodimer.</text>
</comment>
<dbReference type="Gene3D" id="1.10.287.990">
    <property type="entry name" value="Fe,Mn superoxide dismutase (SOD) domain"/>
    <property type="match status" value="1"/>
</dbReference>
<dbReference type="InterPro" id="IPR019831">
    <property type="entry name" value="Mn/Fe_SOD_N"/>
</dbReference>
<evidence type="ECO:0000256" key="5">
    <source>
        <dbReference type="ARBA" id="ARBA00023002"/>
    </source>
</evidence>
<evidence type="ECO:0000313" key="12">
    <source>
        <dbReference type="EMBL" id="EWM21824.1"/>
    </source>
</evidence>
<evidence type="ECO:0000256" key="6">
    <source>
        <dbReference type="ARBA" id="ARBA00023004"/>
    </source>
</evidence>
<dbReference type="InterPro" id="IPR019833">
    <property type="entry name" value="Mn/Fe_SOD_BS"/>
</dbReference>
<feature type="domain" description="Manganese/iron superoxide dismutase C-terminal" evidence="11">
    <location>
        <begin position="132"/>
        <end position="232"/>
    </location>
</feature>
<dbReference type="Proteomes" id="UP000019335">
    <property type="component" value="Unassembled WGS sequence"/>
</dbReference>
<dbReference type="Pfam" id="PF02777">
    <property type="entry name" value="Sod_Fe_C"/>
    <property type="match status" value="1"/>
</dbReference>
<dbReference type="InterPro" id="IPR036314">
    <property type="entry name" value="SOD_C_sf"/>
</dbReference>
<keyword evidence="9" id="KW-0732">Signal</keyword>
<dbReference type="PROSITE" id="PS00088">
    <property type="entry name" value="SOD_MN"/>
    <property type="match status" value="1"/>
</dbReference>
<dbReference type="PANTHER" id="PTHR42769">
    <property type="entry name" value="SUPEROXIDE DISMUTASE"/>
    <property type="match status" value="1"/>
</dbReference>
<keyword evidence="6" id="KW-0408">Iron</keyword>
<dbReference type="AlphaFoldDB" id="W7TM73"/>
<dbReference type="PRINTS" id="PR01703">
    <property type="entry name" value="MNSODISMTASE"/>
</dbReference>
<dbReference type="Gene3D" id="3.55.40.20">
    <property type="entry name" value="Iron/manganese superoxide dismutase, C-terminal domain"/>
    <property type="match status" value="1"/>
</dbReference>
<proteinExistence type="inferred from homology"/>
<feature type="binding site" evidence="7">
    <location>
        <position position="203"/>
    </location>
    <ligand>
        <name>Mn(2+)</name>
        <dbReference type="ChEBI" id="CHEBI:29035"/>
    </ligand>
</feature>
<evidence type="ECO:0000259" key="10">
    <source>
        <dbReference type="Pfam" id="PF00081"/>
    </source>
</evidence>
<keyword evidence="5 8" id="KW-0560">Oxidoreductase</keyword>
<dbReference type="PANTHER" id="PTHR42769:SF3">
    <property type="entry name" value="SUPEROXIDE DISMUTASE [FE] 2, CHLOROPLASTIC"/>
    <property type="match status" value="1"/>
</dbReference>
<dbReference type="Pfam" id="PF00081">
    <property type="entry name" value="Sod_Fe_N"/>
    <property type="match status" value="1"/>
</dbReference>
<dbReference type="SUPFAM" id="SSF54719">
    <property type="entry name" value="Fe,Mn superoxide dismutase (SOD), C-terminal domain"/>
    <property type="match status" value="1"/>
</dbReference>
<dbReference type="InterPro" id="IPR001189">
    <property type="entry name" value="Mn/Fe_SOD"/>
</dbReference>
<feature type="binding site" evidence="7">
    <location>
        <position position="117"/>
    </location>
    <ligand>
        <name>Mn(2+)</name>
        <dbReference type="ChEBI" id="CHEBI:29035"/>
    </ligand>
</feature>
<dbReference type="EMBL" id="AZIL01002355">
    <property type="protein sequence ID" value="EWM21824.1"/>
    <property type="molecule type" value="Genomic_DNA"/>
</dbReference>
<keyword evidence="13" id="KW-1185">Reference proteome</keyword>
<feature type="binding site" evidence="7">
    <location>
        <position position="67"/>
    </location>
    <ligand>
        <name>Mn(2+)</name>
        <dbReference type="ChEBI" id="CHEBI:29035"/>
    </ligand>
</feature>
<evidence type="ECO:0000256" key="3">
    <source>
        <dbReference type="ARBA" id="ARBA00011738"/>
    </source>
</evidence>
<comment type="catalytic activity">
    <reaction evidence="8">
        <text>2 superoxide + 2 H(+) = H2O2 + O2</text>
        <dbReference type="Rhea" id="RHEA:20696"/>
        <dbReference type="ChEBI" id="CHEBI:15378"/>
        <dbReference type="ChEBI" id="CHEBI:15379"/>
        <dbReference type="ChEBI" id="CHEBI:16240"/>
        <dbReference type="ChEBI" id="CHEBI:18421"/>
        <dbReference type="EC" id="1.15.1.1"/>
    </reaction>
</comment>
<dbReference type="SUPFAM" id="SSF46609">
    <property type="entry name" value="Fe,Mn superoxide dismutase (SOD), N-terminal domain"/>
    <property type="match status" value="1"/>
</dbReference>
<dbReference type="GO" id="GO:0004784">
    <property type="term" value="F:superoxide dismutase activity"/>
    <property type="evidence" value="ECO:0007669"/>
    <property type="project" value="UniProtKB-EC"/>
</dbReference>
<evidence type="ECO:0000313" key="13">
    <source>
        <dbReference type="Proteomes" id="UP000019335"/>
    </source>
</evidence>
<comment type="similarity">
    <text evidence="2 8">Belongs to the iron/manganese superoxide dismutase family.</text>
</comment>
<evidence type="ECO:0000256" key="8">
    <source>
        <dbReference type="RuleBase" id="RU000414"/>
    </source>
</evidence>
<keyword evidence="4 7" id="KW-0479">Metal-binding</keyword>
<evidence type="ECO:0000259" key="11">
    <source>
        <dbReference type="Pfam" id="PF02777"/>
    </source>
</evidence>
<evidence type="ECO:0000256" key="4">
    <source>
        <dbReference type="ARBA" id="ARBA00022723"/>
    </source>
</evidence>
<dbReference type="FunFam" id="1.10.287.990:FF:000002">
    <property type="entry name" value="Superoxide dismutase"/>
    <property type="match status" value="1"/>
</dbReference>
<feature type="domain" description="Manganese/iron superoxide dismutase N-terminal" evidence="10">
    <location>
        <begin position="44"/>
        <end position="124"/>
    </location>
</feature>
<comment type="cofactor">
    <cofactor evidence="1">
        <name>Fe cation</name>
        <dbReference type="ChEBI" id="CHEBI:24875"/>
    </cofactor>
</comment>
<dbReference type="EC" id="1.15.1.1" evidence="8"/>
<feature type="chain" id="PRO_5004900834" description="Superoxide dismutase" evidence="9">
    <location>
        <begin position="20"/>
        <end position="235"/>
    </location>
</feature>
<sequence>MKTYCAVFGAVSLAVASHAFMVGSPLTGVSKAPASSSTVRMAVALPPLPFEDTALEPLISKRTLDIHHGKHHAKYVTVTNEMIKGTDLENASLEEIVKAAKGKNQGLFNNAAQVWNHNFYWNCIKPNGGGKPTGKVAALIDRDLGGFEAFRKQFAADSNGNFGSGWTWLAMDGDKLKIVKTSNADLPLTQGMTPLLVIDVWEHAYYLDVQNVRAQYVDNFLDKLVNWDFVNANLA</sequence>
<feature type="signal peptide" evidence="9">
    <location>
        <begin position="1"/>
        <end position="19"/>
    </location>
</feature>
<evidence type="ECO:0000256" key="2">
    <source>
        <dbReference type="ARBA" id="ARBA00008714"/>
    </source>
</evidence>
<comment type="function">
    <text evidence="8">Destroys radicals which are normally produced within the cells and which are toxic to biological systems.</text>
</comment>
<dbReference type="PIRSF" id="PIRSF000349">
    <property type="entry name" value="SODismutase"/>
    <property type="match status" value="1"/>
</dbReference>
<dbReference type="InterPro" id="IPR019832">
    <property type="entry name" value="Mn/Fe_SOD_C"/>
</dbReference>
<gene>
    <name evidence="12" type="ORF">Naga_100051g29</name>
</gene>
<evidence type="ECO:0000256" key="7">
    <source>
        <dbReference type="PIRSR" id="PIRSR000349-1"/>
    </source>
</evidence>
<protein>
    <recommendedName>
        <fullName evidence="8">Superoxide dismutase</fullName>
        <ecNumber evidence="8">1.15.1.1</ecNumber>
    </recommendedName>
</protein>
<reference evidence="12 13" key="1">
    <citation type="journal article" date="2014" name="Mol. Plant">
        <title>Chromosome Scale Genome Assembly and Transcriptome Profiling of Nannochloropsis gaditana in Nitrogen Depletion.</title>
        <authorList>
            <person name="Corteggiani Carpinelli E."/>
            <person name="Telatin A."/>
            <person name="Vitulo N."/>
            <person name="Forcato C."/>
            <person name="D'Angelo M."/>
            <person name="Schiavon R."/>
            <person name="Vezzi A."/>
            <person name="Giacometti G.M."/>
            <person name="Morosinotto T."/>
            <person name="Valle G."/>
        </authorList>
    </citation>
    <scope>NUCLEOTIDE SEQUENCE [LARGE SCALE GENOMIC DNA]</scope>
    <source>
        <strain evidence="12 13">B-31</strain>
    </source>
</reference>
<dbReference type="OrthoDB" id="239262at2759"/>
<dbReference type="GO" id="GO:0046872">
    <property type="term" value="F:metal ion binding"/>
    <property type="evidence" value="ECO:0007669"/>
    <property type="project" value="UniProtKB-KW"/>
</dbReference>
<dbReference type="InterPro" id="IPR036324">
    <property type="entry name" value="Mn/Fe_SOD_N_sf"/>
</dbReference>
<name>W7TM73_9STRA</name>
<accession>W7TM73</accession>
<comment type="caution">
    <text evidence="12">The sequence shown here is derived from an EMBL/GenBank/DDBJ whole genome shotgun (WGS) entry which is preliminary data.</text>
</comment>
<feature type="binding site" evidence="7">
    <location>
        <position position="199"/>
    </location>
    <ligand>
        <name>Mn(2+)</name>
        <dbReference type="ChEBI" id="CHEBI:29035"/>
    </ligand>
</feature>
<evidence type="ECO:0000256" key="1">
    <source>
        <dbReference type="ARBA" id="ARBA00001962"/>
    </source>
</evidence>
<evidence type="ECO:0000256" key="9">
    <source>
        <dbReference type="SAM" id="SignalP"/>
    </source>
</evidence>
<organism evidence="12 13">
    <name type="scientific">Nannochloropsis gaditana</name>
    <dbReference type="NCBI Taxonomy" id="72520"/>
    <lineage>
        <taxon>Eukaryota</taxon>
        <taxon>Sar</taxon>
        <taxon>Stramenopiles</taxon>
        <taxon>Ochrophyta</taxon>
        <taxon>Eustigmatophyceae</taxon>
        <taxon>Eustigmatales</taxon>
        <taxon>Monodopsidaceae</taxon>
        <taxon>Nannochloropsis</taxon>
    </lineage>
</organism>